<organism evidence="2 3">
    <name type="scientific">Mycolicibacterium iranicum</name>
    <name type="common">Mycobacterium iranicum</name>
    <dbReference type="NCBI Taxonomy" id="912594"/>
    <lineage>
        <taxon>Bacteria</taxon>
        <taxon>Bacillati</taxon>
        <taxon>Actinomycetota</taxon>
        <taxon>Actinomycetes</taxon>
        <taxon>Mycobacteriales</taxon>
        <taxon>Mycobacteriaceae</taxon>
        <taxon>Mycolicibacterium</taxon>
    </lineage>
</organism>
<evidence type="ECO:0000256" key="1">
    <source>
        <dbReference type="SAM" id="MobiDB-lite"/>
    </source>
</evidence>
<protein>
    <recommendedName>
        <fullName evidence="4">Molecular chaperone DnaJ</fullName>
    </recommendedName>
</protein>
<reference evidence="2" key="1">
    <citation type="submission" date="2022-12" db="EMBL/GenBank/DDBJ databases">
        <title>Whole genome sequence of Mycolicibacterium iranicum strain SBH312.</title>
        <authorList>
            <person name="Jani J."/>
            <person name="Arifin Mustapha Z."/>
            <person name="Ahmed K."/>
            <person name="Kai Ling C."/>
        </authorList>
    </citation>
    <scope>NUCLEOTIDE SEQUENCE</scope>
    <source>
        <strain evidence="2">SBH312</strain>
    </source>
</reference>
<comment type="caution">
    <text evidence="2">The sequence shown here is derived from an EMBL/GenBank/DDBJ whole genome shotgun (WGS) entry which is preliminary data.</text>
</comment>
<evidence type="ECO:0000313" key="2">
    <source>
        <dbReference type="EMBL" id="MCZ0727838.1"/>
    </source>
</evidence>
<gene>
    <name evidence="2" type="ORF">OY187_07240</name>
</gene>
<dbReference type="EMBL" id="JAPQYE010000002">
    <property type="protein sequence ID" value="MCZ0727838.1"/>
    <property type="molecule type" value="Genomic_DNA"/>
</dbReference>
<dbReference type="Proteomes" id="UP001084650">
    <property type="component" value="Unassembled WGS sequence"/>
</dbReference>
<sequence length="57" mass="6345">MSDAAGRRARRQAIRRHHPDAGGSAEELISALQATNPAPKQRPTIMVTRRTRLSRAR</sequence>
<dbReference type="RefSeq" id="WP_268785697.1">
    <property type="nucleotide sequence ID" value="NZ_JAPQYE010000002.1"/>
</dbReference>
<evidence type="ECO:0008006" key="4">
    <source>
        <dbReference type="Google" id="ProtNLM"/>
    </source>
</evidence>
<feature type="compositionally biased region" description="Basic residues" evidence="1">
    <location>
        <begin position="7"/>
        <end position="18"/>
    </location>
</feature>
<evidence type="ECO:0000313" key="3">
    <source>
        <dbReference type="Proteomes" id="UP001084650"/>
    </source>
</evidence>
<feature type="region of interest" description="Disordered" evidence="1">
    <location>
        <begin position="1"/>
        <end position="57"/>
    </location>
</feature>
<keyword evidence="3" id="KW-1185">Reference proteome</keyword>
<name>A0ABT4HCC6_MYCIR</name>
<proteinExistence type="predicted"/>
<accession>A0ABT4HCC6</accession>